<dbReference type="RefSeq" id="WP_275780772.1">
    <property type="nucleotide sequence ID" value="NZ_BAABDE010000005.1"/>
</dbReference>
<keyword evidence="2" id="KW-1185">Reference proteome</keyword>
<proteinExistence type="predicted"/>
<sequence length="134" mass="14138">MLFLACNLFGEAVAVDVRVDGGEDQALEFVGFEGFDFPLHGVVDAEARTRWLKLDPDSGVEGATLLILEWLGEQGVGAMIRIDAERLRESLPAWSSAASGGPLPSGLPADGAAVAECMGRALLRLREAGLAVPF</sequence>
<accession>A0ABP7GU17</accession>
<protein>
    <submittedName>
        <fullName evidence="1">Uncharacterized protein</fullName>
    </submittedName>
</protein>
<gene>
    <name evidence="1" type="ORF">GCM10022403_006640</name>
</gene>
<dbReference type="Proteomes" id="UP001501009">
    <property type="component" value="Unassembled WGS sequence"/>
</dbReference>
<evidence type="ECO:0000313" key="1">
    <source>
        <dbReference type="EMBL" id="GAA3774416.1"/>
    </source>
</evidence>
<name>A0ABP7GU17_9ACTN</name>
<organism evidence="1 2">
    <name type="scientific">Streptomyces coacervatus</name>
    <dbReference type="NCBI Taxonomy" id="647381"/>
    <lineage>
        <taxon>Bacteria</taxon>
        <taxon>Bacillati</taxon>
        <taxon>Actinomycetota</taxon>
        <taxon>Actinomycetes</taxon>
        <taxon>Kitasatosporales</taxon>
        <taxon>Streptomycetaceae</taxon>
        <taxon>Streptomyces</taxon>
    </lineage>
</organism>
<reference evidence="2" key="1">
    <citation type="journal article" date="2019" name="Int. J. Syst. Evol. Microbiol.">
        <title>The Global Catalogue of Microorganisms (GCM) 10K type strain sequencing project: providing services to taxonomists for standard genome sequencing and annotation.</title>
        <authorList>
            <consortium name="The Broad Institute Genomics Platform"/>
            <consortium name="The Broad Institute Genome Sequencing Center for Infectious Disease"/>
            <person name="Wu L."/>
            <person name="Ma J."/>
        </authorList>
    </citation>
    <scope>NUCLEOTIDE SEQUENCE [LARGE SCALE GENOMIC DNA]</scope>
    <source>
        <strain evidence="2">JCM 17138</strain>
    </source>
</reference>
<comment type="caution">
    <text evidence="1">The sequence shown here is derived from an EMBL/GenBank/DDBJ whole genome shotgun (WGS) entry which is preliminary data.</text>
</comment>
<dbReference type="EMBL" id="BAABDE010000005">
    <property type="protein sequence ID" value="GAA3774416.1"/>
    <property type="molecule type" value="Genomic_DNA"/>
</dbReference>
<evidence type="ECO:0000313" key="2">
    <source>
        <dbReference type="Proteomes" id="UP001501009"/>
    </source>
</evidence>